<dbReference type="InterPro" id="IPR007345">
    <property type="entry name" value="Polysacch_pyruvyl_Trfase"/>
</dbReference>
<feature type="domain" description="Polysaccharide pyruvyl transferase" evidence="1">
    <location>
        <begin position="9"/>
        <end position="141"/>
    </location>
</feature>
<dbReference type="EMBL" id="BMYK01000036">
    <property type="protein sequence ID" value="GHD01596.1"/>
    <property type="molecule type" value="Genomic_DNA"/>
</dbReference>
<gene>
    <name evidence="2" type="primary">gumL</name>
    <name evidence="2" type="ORF">GCM10007320_60030</name>
</gene>
<proteinExistence type="predicted"/>
<reference evidence="3" key="1">
    <citation type="journal article" date="2019" name="Int. J. Syst. Evol. Microbiol.">
        <title>The Global Catalogue of Microorganisms (GCM) 10K type strain sequencing project: providing services to taxonomists for standard genome sequencing and annotation.</title>
        <authorList>
            <consortium name="The Broad Institute Genomics Platform"/>
            <consortium name="The Broad Institute Genome Sequencing Center for Infectious Disease"/>
            <person name="Wu L."/>
            <person name="Ma J."/>
        </authorList>
    </citation>
    <scope>NUCLEOTIDE SEQUENCE [LARGE SCALE GENOMIC DNA]</scope>
    <source>
        <strain evidence="3">KCTC 23314</strain>
    </source>
</reference>
<evidence type="ECO:0000313" key="2">
    <source>
        <dbReference type="EMBL" id="GHD01596.1"/>
    </source>
</evidence>
<keyword evidence="3" id="KW-1185">Reference proteome</keyword>
<name>A0ABQ3GEL6_9BURK</name>
<accession>A0ABQ3GEL6</accession>
<dbReference type="Proteomes" id="UP000626210">
    <property type="component" value="Unassembled WGS sequence"/>
</dbReference>
<protein>
    <submittedName>
        <fullName evidence="2">GumL protein</fullName>
    </submittedName>
</protein>
<evidence type="ECO:0000313" key="3">
    <source>
        <dbReference type="Proteomes" id="UP000626210"/>
    </source>
</evidence>
<sequence length="203" mass="22874">MHFGRTGDVVWGSGVNGKATDDTHHRYADLDVRAVRGPLTREFLMQRGIDVPEIYGDPALLLPHVFPGRFRADPRKRYAVVPNLHDLKKLQEEKVQHLVSPLDSWNNCVKQILQAELVISSSLHGIVIAEAYGIPARYVRYTETEKPFKYNDYMMGTGRAEMEAAKSIEEALEMGGMAGPRFDPKPLLDAFPIDIWRGRGEDA</sequence>
<evidence type="ECO:0000259" key="1">
    <source>
        <dbReference type="Pfam" id="PF04230"/>
    </source>
</evidence>
<organism evidence="2 3">
    <name type="scientific">Pseudorhodoferax aquiterrae</name>
    <dbReference type="NCBI Taxonomy" id="747304"/>
    <lineage>
        <taxon>Bacteria</taxon>
        <taxon>Pseudomonadati</taxon>
        <taxon>Pseudomonadota</taxon>
        <taxon>Betaproteobacteria</taxon>
        <taxon>Burkholderiales</taxon>
        <taxon>Comamonadaceae</taxon>
    </lineage>
</organism>
<dbReference type="Pfam" id="PF04230">
    <property type="entry name" value="PS_pyruv_trans"/>
    <property type="match status" value="1"/>
</dbReference>
<comment type="caution">
    <text evidence="2">The sequence shown here is derived from an EMBL/GenBank/DDBJ whole genome shotgun (WGS) entry which is preliminary data.</text>
</comment>